<dbReference type="GO" id="GO:0008250">
    <property type="term" value="C:oligosaccharyltransferase complex"/>
    <property type="evidence" value="ECO:0007669"/>
    <property type="project" value="UniProtKB-UniRule"/>
</dbReference>
<keyword evidence="7 10" id="KW-0256">Endoplasmic reticulum</keyword>
<evidence type="ECO:0000313" key="12">
    <source>
        <dbReference type="Proteomes" id="UP000233524"/>
    </source>
</evidence>
<dbReference type="Pfam" id="PF04597">
    <property type="entry name" value="Ribophorin_I"/>
    <property type="match status" value="1"/>
</dbReference>
<dbReference type="OrthoDB" id="310030at2759"/>
<proteinExistence type="inferred from homology"/>
<comment type="similarity">
    <text evidence="4 10">Belongs to the OST1 family.</text>
</comment>
<evidence type="ECO:0000256" key="6">
    <source>
        <dbReference type="ARBA" id="ARBA00022729"/>
    </source>
</evidence>
<reference evidence="11 12" key="1">
    <citation type="journal article" date="2017" name="G3 (Bethesda)">
        <title>First Draft Genome Sequence of the Pathogenic Fungus Lomentospora prolificans (Formerly Scedosporium prolificans).</title>
        <authorList>
            <person name="Luo R."/>
            <person name="Zimin A."/>
            <person name="Workman R."/>
            <person name="Fan Y."/>
            <person name="Pertea G."/>
            <person name="Grossman N."/>
            <person name="Wear M.P."/>
            <person name="Jia B."/>
            <person name="Miller H."/>
            <person name="Casadevall A."/>
            <person name="Timp W."/>
            <person name="Zhang S.X."/>
            <person name="Salzberg S.L."/>
        </authorList>
    </citation>
    <scope>NUCLEOTIDE SEQUENCE [LARGE SCALE GENOMIC DNA]</scope>
    <source>
        <strain evidence="11 12">JHH-5317</strain>
    </source>
</reference>
<dbReference type="InParanoid" id="A0A2N3NHY6"/>
<name>A0A2N3NHY6_9PEZI</name>
<gene>
    <name evidence="11" type="ORF">jhhlp_001339</name>
</gene>
<dbReference type="PANTHER" id="PTHR21049:SF0">
    <property type="entry name" value="DOLICHYL-DIPHOSPHOOLIGOSACCHARIDE--PROTEIN GLYCOSYLTRANSFERASE SUBUNIT 1"/>
    <property type="match status" value="1"/>
</dbReference>
<dbReference type="VEuPathDB" id="FungiDB:jhhlp_001339"/>
<evidence type="ECO:0000256" key="3">
    <source>
        <dbReference type="ARBA" id="ARBA00004922"/>
    </source>
</evidence>
<dbReference type="FunCoup" id="A0A2N3NHY6">
    <property type="interactions" value="1072"/>
</dbReference>
<comment type="subunit">
    <text evidence="10">Component of the oligosaccharyltransferase (OST) complex.</text>
</comment>
<evidence type="ECO:0000256" key="4">
    <source>
        <dbReference type="ARBA" id="ARBA00008905"/>
    </source>
</evidence>
<comment type="subcellular location">
    <subcellularLocation>
        <location evidence="2 10">Endoplasmic reticulum membrane</location>
        <topology evidence="2 10">Single-pass type I membrane protein</topology>
    </subcellularLocation>
</comment>
<keyword evidence="6 10" id="KW-0732">Signal</keyword>
<comment type="function">
    <text evidence="1 10">Subunit of the oligosaccharyl transferase (OST) complex that catalyzes the initial transfer of a defined glycan (Glc(3)Man(9)GlcNAc(2) in eukaryotes) from the lipid carrier dolichol-pyrophosphate to an asparagine residue within an Asn-X-Ser/Thr consensus motif in nascent polypeptide chains, the first step in protein N-glycosylation. N-glycosylation occurs cotranslationally and the complex associates with the Sec61 complex at the channel-forming translocon complex that mediates protein translocation across the endoplasmic reticulum (ER). All subunits are required for a maximal enzyme activity.</text>
</comment>
<evidence type="ECO:0000256" key="2">
    <source>
        <dbReference type="ARBA" id="ARBA00004115"/>
    </source>
</evidence>
<comment type="caution">
    <text evidence="11">The sequence shown here is derived from an EMBL/GenBank/DDBJ whole genome shotgun (WGS) entry which is preliminary data.</text>
</comment>
<keyword evidence="12" id="KW-1185">Reference proteome</keyword>
<protein>
    <recommendedName>
        <fullName evidence="10">Dolichyl-diphosphooligosaccharide--protein glycosyltransferase subunit 1</fullName>
    </recommendedName>
</protein>
<dbReference type="InterPro" id="IPR007676">
    <property type="entry name" value="Ribophorin_I"/>
</dbReference>
<feature type="chain" id="PRO_5014489665" description="Dolichyl-diphosphooligosaccharide--protein glycosyltransferase subunit 1" evidence="10">
    <location>
        <begin position="20"/>
        <end position="487"/>
    </location>
</feature>
<organism evidence="11 12">
    <name type="scientific">Lomentospora prolificans</name>
    <dbReference type="NCBI Taxonomy" id="41688"/>
    <lineage>
        <taxon>Eukaryota</taxon>
        <taxon>Fungi</taxon>
        <taxon>Dikarya</taxon>
        <taxon>Ascomycota</taxon>
        <taxon>Pezizomycotina</taxon>
        <taxon>Sordariomycetes</taxon>
        <taxon>Hypocreomycetidae</taxon>
        <taxon>Microascales</taxon>
        <taxon>Microascaceae</taxon>
        <taxon>Lomentospora</taxon>
    </lineage>
</organism>
<evidence type="ECO:0000256" key="8">
    <source>
        <dbReference type="ARBA" id="ARBA00022989"/>
    </source>
</evidence>
<dbReference type="UniPathway" id="UPA00378"/>
<dbReference type="STRING" id="41688.A0A2N3NHY6"/>
<evidence type="ECO:0000256" key="10">
    <source>
        <dbReference type="RuleBase" id="RU361143"/>
    </source>
</evidence>
<evidence type="ECO:0000313" key="11">
    <source>
        <dbReference type="EMBL" id="PKS12043.1"/>
    </source>
</evidence>
<keyword evidence="5 10" id="KW-0812">Transmembrane</keyword>
<evidence type="ECO:0000256" key="7">
    <source>
        <dbReference type="ARBA" id="ARBA00022824"/>
    </source>
</evidence>
<evidence type="ECO:0000256" key="1">
    <source>
        <dbReference type="ARBA" id="ARBA00002791"/>
    </source>
</evidence>
<keyword evidence="8 10" id="KW-1133">Transmembrane helix</keyword>
<dbReference type="EMBL" id="NLAX01000004">
    <property type="protein sequence ID" value="PKS12043.1"/>
    <property type="molecule type" value="Genomic_DNA"/>
</dbReference>
<evidence type="ECO:0000256" key="5">
    <source>
        <dbReference type="ARBA" id="ARBA00022692"/>
    </source>
</evidence>
<dbReference type="AlphaFoldDB" id="A0A2N3NHY6"/>
<dbReference type="GO" id="GO:0018279">
    <property type="term" value="P:protein N-linked glycosylation via asparagine"/>
    <property type="evidence" value="ECO:0007669"/>
    <property type="project" value="TreeGrafter"/>
</dbReference>
<feature type="signal peptide" evidence="10">
    <location>
        <begin position="1"/>
        <end position="19"/>
    </location>
</feature>
<keyword evidence="9 10" id="KW-0472">Membrane</keyword>
<sequence>MKLLSIGAAFVSLLASAAASPEVLSNSKVVLPSSFEPPKAFKNQNLVHIISLEKNYVKENINVLIENVSPGLIDEYFLPFTADQFARVGGVEVTDRKNPDAGPFSVLPVEYDNESDTQYYRIRLPKALKAGEQQTLGISFYYIKAYSPLPASIRQDEKQYLTYDFSAFCQSAYVTTKQKTELKFSSGNIPDFTTIGEGPQNQGSKLIYGPYGEQAAFAQAPARVRFEFTKPVLHVAKLERDVEVSHWGGNVAFEERYDLYHRGANMSSLFSRVKWQQSQYTNPTTWALKELKFPLKVGSVDPYYTDVIGNVSTSRFRSNKREALLEAKPRYPVFGGWKYPFTIGWNADANNYLRKTQSGEYILNVPFLEGPKQPEGIEYGEVRLQVLLPEGAENIKFYANLPESSIAEFSTSIKKTYLDTLGRTAVTVSAKNIVDEFRGREVIISYEYPLLAGLRKPFVIFVSMLGIFVAGWVIGGLEVGFSRSPRK</sequence>
<evidence type="ECO:0000256" key="9">
    <source>
        <dbReference type="ARBA" id="ARBA00023136"/>
    </source>
</evidence>
<accession>A0A2N3NHY6</accession>
<dbReference type="Proteomes" id="UP000233524">
    <property type="component" value="Unassembled WGS sequence"/>
</dbReference>
<comment type="pathway">
    <text evidence="3 10">Protein modification; protein glycosylation.</text>
</comment>
<dbReference type="PANTHER" id="PTHR21049">
    <property type="entry name" value="RIBOPHORIN I"/>
    <property type="match status" value="1"/>
</dbReference>
<feature type="transmembrane region" description="Helical" evidence="10">
    <location>
        <begin position="458"/>
        <end position="481"/>
    </location>
</feature>